<accession>A0ABY4YB44</accession>
<dbReference type="EMBL" id="CP071527">
    <property type="protein sequence ID" value="USQ14846.1"/>
    <property type="molecule type" value="Genomic_DNA"/>
</dbReference>
<gene>
    <name evidence="1" type="ORF">J2N86_05970</name>
</gene>
<proteinExistence type="predicted"/>
<evidence type="ECO:0000313" key="2">
    <source>
        <dbReference type="Proteomes" id="UP001057474"/>
    </source>
</evidence>
<sequence>MFNEHILKIRRTLQQHNANVEQEWINIHEFASARLYEVYFDSNYNRFWTLEDPQYIARCRLYSMIGGNKVSITIEEISNAFRQACDLTDLKTTTEKEFLSIFQLILCGKYQVVTQMPPTCAF</sequence>
<keyword evidence="2" id="KW-1185">Reference proteome</keyword>
<reference evidence="1" key="1">
    <citation type="submission" date="2021-03" db="EMBL/GenBank/DDBJ databases">
        <title>Legionella lytica PCM 2298.</title>
        <authorList>
            <person name="Koper P."/>
        </authorList>
    </citation>
    <scope>NUCLEOTIDE SEQUENCE</scope>
    <source>
        <strain evidence="1">PCM 2298</strain>
    </source>
</reference>
<evidence type="ECO:0000313" key="1">
    <source>
        <dbReference type="EMBL" id="USQ14846.1"/>
    </source>
</evidence>
<dbReference type="Proteomes" id="UP001057474">
    <property type="component" value="Chromosome"/>
</dbReference>
<organism evidence="1 2">
    <name type="scientific">Legionella lytica</name>
    <dbReference type="NCBI Taxonomy" id="96232"/>
    <lineage>
        <taxon>Bacteria</taxon>
        <taxon>Pseudomonadati</taxon>
        <taxon>Pseudomonadota</taxon>
        <taxon>Gammaproteobacteria</taxon>
        <taxon>Legionellales</taxon>
        <taxon>Legionellaceae</taxon>
        <taxon>Legionella</taxon>
    </lineage>
</organism>
<protein>
    <submittedName>
        <fullName evidence="1">Uncharacterized protein</fullName>
    </submittedName>
</protein>
<dbReference type="RefSeq" id="WP_252581733.1">
    <property type="nucleotide sequence ID" value="NZ_CP071527.1"/>
</dbReference>
<name>A0ABY4YB44_9GAMM</name>